<dbReference type="GO" id="GO:0070086">
    <property type="term" value="P:ubiquitin-dependent endocytosis"/>
    <property type="evidence" value="ECO:0007669"/>
    <property type="project" value="TreeGrafter"/>
</dbReference>
<dbReference type="AlphaFoldDB" id="A0A9P6U6X7"/>
<accession>A0A9P6U6X7</accession>
<feature type="region of interest" description="Disordered" evidence="1">
    <location>
        <begin position="564"/>
        <end position="612"/>
    </location>
</feature>
<evidence type="ECO:0000259" key="3">
    <source>
        <dbReference type="Pfam" id="PF02752"/>
    </source>
</evidence>
<dbReference type="InterPro" id="IPR050357">
    <property type="entry name" value="Arrestin_domain-protein"/>
</dbReference>
<reference evidence="4" key="1">
    <citation type="journal article" date="2020" name="Fungal Divers.">
        <title>Resolving the Mortierellaceae phylogeny through synthesis of multi-gene phylogenetics and phylogenomics.</title>
        <authorList>
            <person name="Vandepol N."/>
            <person name="Liber J."/>
            <person name="Desiro A."/>
            <person name="Na H."/>
            <person name="Kennedy M."/>
            <person name="Barry K."/>
            <person name="Grigoriev I.V."/>
            <person name="Miller A.N."/>
            <person name="O'Donnell K."/>
            <person name="Stajich J.E."/>
            <person name="Bonito G."/>
        </authorList>
    </citation>
    <scope>NUCLEOTIDE SEQUENCE</scope>
    <source>
        <strain evidence="4">KOD948</strain>
    </source>
</reference>
<feature type="compositionally biased region" description="Low complexity" evidence="1">
    <location>
        <begin position="17"/>
        <end position="51"/>
    </location>
</feature>
<feature type="domain" description="Arrestin C-terminal-like" evidence="3">
    <location>
        <begin position="364"/>
        <end position="489"/>
    </location>
</feature>
<dbReference type="InterPro" id="IPR014752">
    <property type="entry name" value="Arrestin-like_C"/>
</dbReference>
<evidence type="ECO:0000259" key="2">
    <source>
        <dbReference type="Pfam" id="PF00339"/>
    </source>
</evidence>
<evidence type="ECO:0000313" key="4">
    <source>
        <dbReference type="EMBL" id="KAG0263175.1"/>
    </source>
</evidence>
<dbReference type="Pfam" id="PF02752">
    <property type="entry name" value="Arrestin_C"/>
    <property type="match status" value="1"/>
</dbReference>
<evidence type="ECO:0008006" key="6">
    <source>
        <dbReference type="Google" id="ProtNLM"/>
    </source>
</evidence>
<dbReference type="GO" id="GO:0005829">
    <property type="term" value="C:cytosol"/>
    <property type="evidence" value="ECO:0007669"/>
    <property type="project" value="TreeGrafter"/>
</dbReference>
<dbReference type="Pfam" id="PF00339">
    <property type="entry name" value="Arrestin_N"/>
    <property type="match status" value="1"/>
</dbReference>
<dbReference type="InterPro" id="IPR014756">
    <property type="entry name" value="Ig_E-set"/>
</dbReference>
<dbReference type="PANTHER" id="PTHR11188:SF17">
    <property type="entry name" value="FI21816P1"/>
    <property type="match status" value="1"/>
</dbReference>
<organism evidence="4 5">
    <name type="scientific">Mortierella polycephala</name>
    <dbReference type="NCBI Taxonomy" id="41804"/>
    <lineage>
        <taxon>Eukaryota</taxon>
        <taxon>Fungi</taxon>
        <taxon>Fungi incertae sedis</taxon>
        <taxon>Mucoromycota</taxon>
        <taxon>Mortierellomycotina</taxon>
        <taxon>Mortierellomycetes</taxon>
        <taxon>Mortierellales</taxon>
        <taxon>Mortierellaceae</taxon>
        <taxon>Mortierella</taxon>
    </lineage>
</organism>
<feature type="compositionally biased region" description="Low complexity" evidence="1">
    <location>
        <begin position="571"/>
        <end position="583"/>
    </location>
</feature>
<dbReference type="EMBL" id="JAAAJA010000080">
    <property type="protein sequence ID" value="KAG0263175.1"/>
    <property type="molecule type" value="Genomic_DNA"/>
</dbReference>
<dbReference type="GO" id="GO:0030674">
    <property type="term" value="F:protein-macromolecule adaptor activity"/>
    <property type="evidence" value="ECO:0007669"/>
    <property type="project" value="TreeGrafter"/>
</dbReference>
<dbReference type="OrthoDB" id="2333384at2759"/>
<dbReference type="InterPro" id="IPR011022">
    <property type="entry name" value="Arrestin_C-like"/>
</dbReference>
<dbReference type="Gene3D" id="2.60.40.640">
    <property type="match status" value="1"/>
</dbReference>
<evidence type="ECO:0000313" key="5">
    <source>
        <dbReference type="Proteomes" id="UP000726737"/>
    </source>
</evidence>
<dbReference type="PANTHER" id="PTHR11188">
    <property type="entry name" value="ARRESTIN DOMAIN CONTAINING PROTEIN"/>
    <property type="match status" value="1"/>
</dbReference>
<gene>
    <name evidence="4" type="ORF">BG011_009178</name>
</gene>
<keyword evidence="5" id="KW-1185">Reference proteome</keyword>
<feature type="domain" description="Arrestin-like N-terminal" evidence="2">
    <location>
        <begin position="219"/>
        <end position="325"/>
    </location>
</feature>
<dbReference type="SUPFAM" id="SSF81296">
    <property type="entry name" value="E set domains"/>
    <property type="match status" value="1"/>
</dbReference>
<dbReference type="Proteomes" id="UP000726737">
    <property type="component" value="Unassembled WGS sequence"/>
</dbReference>
<evidence type="ECO:0000256" key="1">
    <source>
        <dbReference type="SAM" id="MobiDB-lite"/>
    </source>
</evidence>
<sequence length="612" mass="67898">MATVTEHLLLASHPVYQRPMSSSPSSSRFFSSPEQSPTSSLPTTAASSTSSVDQLPPALGSEESRLSPCDDFVNMMPHRSETALEDEEASEDHDTISQPPPFNEIHSRSPSPSSPRQLRLTPSTTMDSGVPNRFDTEPSVPSISTSASASAITSIFSAPAPPNHGNHPEHNHTSSPFSFFANSTALHSEYQQQSSAYVKTLKIDVPRKELVLLTGRTTVLKGTLYLNLRKNTKVKSLQLEFTGRSSVTWVDENTYSPATRHTTAPHIEHTWPFISRQHKRPPTVLQAGQHAFPFSLDLPDTLPESLTTTHGKVAYRLQATLVKPGLTFTSSTASTTIRLLRRHPAPSPSSRDFQREGRAVNAAEDKIKYNIAFPQIRLTHAAKIPLQVTVTSPNSRITVNMLQVGLWERVVYRAEGRRRVDMRLVKIQKSEGWPHDLGDGVPIEESVTWNKVLLFDMPTMGNETAQCNPSTDNGLIKVSHILRFSILGADGTKRFRVENEVNLHVLAFADEYDEYHNPTDELPSYLTSFTTPRVSFDSERELDPTDDDLLQALVSRIHLPTYVESEEDTNSRNTSRNVSRSVSQAPSRGTSPERSLSNGIHESAYSSQRPGY</sequence>
<proteinExistence type="predicted"/>
<dbReference type="GO" id="GO:0031625">
    <property type="term" value="F:ubiquitin protein ligase binding"/>
    <property type="evidence" value="ECO:0007669"/>
    <property type="project" value="TreeGrafter"/>
</dbReference>
<feature type="region of interest" description="Disordered" evidence="1">
    <location>
        <begin position="1"/>
        <end position="145"/>
    </location>
</feature>
<protein>
    <recommendedName>
        <fullName evidence="6">Arrestin C-terminal-like domain-containing protein</fullName>
    </recommendedName>
</protein>
<comment type="caution">
    <text evidence="4">The sequence shown here is derived from an EMBL/GenBank/DDBJ whole genome shotgun (WGS) entry which is preliminary data.</text>
</comment>
<dbReference type="InterPro" id="IPR011021">
    <property type="entry name" value="Arrestin-like_N"/>
</dbReference>
<name>A0A9P6U6X7_9FUNG</name>
<feature type="compositionally biased region" description="Polar residues" evidence="1">
    <location>
        <begin position="584"/>
        <end position="612"/>
    </location>
</feature>
<dbReference type="GO" id="GO:0005886">
    <property type="term" value="C:plasma membrane"/>
    <property type="evidence" value="ECO:0007669"/>
    <property type="project" value="TreeGrafter"/>
</dbReference>